<dbReference type="EMBL" id="UZAH01031466">
    <property type="protein sequence ID" value="VDP15603.1"/>
    <property type="molecule type" value="Genomic_DNA"/>
</dbReference>
<accession>A0A183GBS4</accession>
<dbReference type="WBParaSite" id="HPBE_0001956801-mRNA-1">
    <property type="protein sequence ID" value="HPBE_0001956801-mRNA-1"/>
    <property type="gene ID" value="HPBE_0001956801"/>
</dbReference>
<keyword evidence="1" id="KW-0472">Membrane</keyword>
<protein>
    <submittedName>
        <fullName evidence="4">Acyl_transf_3 domain-containing protein</fullName>
    </submittedName>
</protein>
<dbReference type="InterPro" id="IPR052728">
    <property type="entry name" value="O2_lipid_transport_reg"/>
</dbReference>
<dbReference type="Proteomes" id="UP000050761">
    <property type="component" value="Unassembled WGS sequence"/>
</dbReference>
<accession>A0A3P8F1C2</accession>
<keyword evidence="1" id="KW-0812">Transmembrane</keyword>
<reference evidence="2 3" key="1">
    <citation type="submission" date="2018-11" db="EMBL/GenBank/DDBJ databases">
        <authorList>
            <consortium name="Pathogen Informatics"/>
        </authorList>
    </citation>
    <scope>NUCLEOTIDE SEQUENCE [LARGE SCALE GENOMIC DNA]</scope>
</reference>
<evidence type="ECO:0000256" key="1">
    <source>
        <dbReference type="SAM" id="Phobius"/>
    </source>
</evidence>
<evidence type="ECO:0000313" key="4">
    <source>
        <dbReference type="WBParaSite" id="HPBE_0001956801-mRNA-1"/>
    </source>
</evidence>
<dbReference type="PANTHER" id="PTHR11161">
    <property type="entry name" value="O-ACYLTRANSFERASE"/>
    <property type="match status" value="1"/>
</dbReference>
<gene>
    <name evidence="2" type="ORF">HPBE_LOCUS19567</name>
</gene>
<dbReference type="AlphaFoldDB" id="A0A183GBS4"/>
<organism evidence="3 4">
    <name type="scientific">Heligmosomoides polygyrus</name>
    <name type="common">Parasitic roundworm</name>
    <dbReference type="NCBI Taxonomy" id="6339"/>
    <lineage>
        <taxon>Eukaryota</taxon>
        <taxon>Metazoa</taxon>
        <taxon>Ecdysozoa</taxon>
        <taxon>Nematoda</taxon>
        <taxon>Chromadorea</taxon>
        <taxon>Rhabditida</taxon>
        <taxon>Rhabditina</taxon>
        <taxon>Rhabditomorpha</taxon>
        <taxon>Strongyloidea</taxon>
        <taxon>Heligmosomidae</taxon>
        <taxon>Heligmosomoides</taxon>
    </lineage>
</organism>
<evidence type="ECO:0000313" key="3">
    <source>
        <dbReference type="Proteomes" id="UP000050761"/>
    </source>
</evidence>
<keyword evidence="3" id="KW-1185">Reference proteome</keyword>
<proteinExistence type="predicted"/>
<name>A0A183GBS4_HELPZ</name>
<keyword evidence="1" id="KW-1133">Transmembrane helix</keyword>
<dbReference type="PANTHER" id="PTHR11161:SF0">
    <property type="entry name" value="O-ACYLTRANSFERASE LIKE PROTEIN"/>
    <property type="match status" value="1"/>
</dbReference>
<sequence length="224" mass="25591">MKSPSQRQARSFSQLPLPLTPLLCATKSLPSAPVRFFLAFSFYTNAALLLDTRPPKEGTLRSLSSIRFLSMTWVVFEISDTMRPVLSLWNSLLSTTFTNAFLSVDTFFLLSGVLVSYLFFKAPPSSRFVRSPFTWTLFYVHRYLRLTPPLMMFIGLYTVLLPFTNGPWTASVALGQGGIKSSVEACQKYWWRNMLYINNLFGNSAVCFPFLVHTRLKCFQPEFQ</sequence>
<feature type="transmembrane region" description="Helical" evidence="1">
    <location>
        <begin position="99"/>
        <end position="120"/>
    </location>
</feature>
<evidence type="ECO:0000313" key="2">
    <source>
        <dbReference type="EMBL" id="VDP15603.1"/>
    </source>
</evidence>
<dbReference type="OrthoDB" id="207378at2759"/>
<reference evidence="4" key="2">
    <citation type="submission" date="2019-09" db="UniProtKB">
        <authorList>
            <consortium name="WormBaseParasite"/>
        </authorList>
    </citation>
    <scope>IDENTIFICATION</scope>
</reference>